<reference evidence="2" key="1">
    <citation type="submission" date="2023-06" db="EMBL/GenBank/DDBJ databases">
        <title>Genome-scale phylogeny and comparative genomics of the fungal order Sordariales.</title>
        <authorList>
            <consortium name="Lawrence Berkeley National Laboratory"/>
            <person name="Hensen N."/>
            <person name="Bonometti L."/>
            <person name="Westerberg I."/>
            <person name="Brannstrom I.O."/>
            <person name="Guillou S."/>
            <person name="Cros-Aarteil S."/>
            <person name="Calhoun S."/>
            <person name="Haridas S."/>
            <person name="Kuo A."/>
            <person name="Mondo S."/>
            <person name="Pangilinan J."/>
            <person name="Riley R."/>
            <person name="Labutti K."/>
            <person name="Andreopoulos B."/>
            <person name="Lipzen A."/>
            <person name="Chen C."/>
            <person name="Yanf M."/>
            <person name="Daum C."/>
            <person name="Ng V."/>
            <person name="Clum A."/>
            <person name="Steindorff A."/>
            <person name="Ohm R."/>
            <person name="Martin F."/>
            <person name="Silar P."/>
            <person name="Natvig D."/>
            <person name="Lalanne C."/>
            <person name="Gautier V."/>
            <person name="Ament-Velasquez S.L."/>
            <person name="Kruys A."/>
            <person name="Hutchinson M.I."/>
            <person name="Powell A.J."/>
            <person name="Barry K."/>
            <person name="Miller A.N."/>
            <person name="Grigoriev I.V."/>
            <person name="Debuchy R."/>
            <person name="Gladieux P."/>
            <person name="Thoren M.H."/>
            <person name="Johannesson H."/>
        </authorList>
    </citation>
    <scope>NUCLEOTIDE SEQUENCE</scope>
    <source>
        <strain evidence="2">SMH2532-1</strain>
    </source>
</reference>
<dbReference type="AlphaFoldDB" id="A0AA39XYH4"/>
<gene>
    <name evidence="2" type="ORF">B0T16DRAFT_461428</name>
</gene>
<keyword evidence="3" id="KW-1185">Reference proteome</keyword>
<dbReference type="EMBL" id="JAULSV010000006">
    <property type="protein sequence ID" value="KAK0641355.1"/>
    <property type="molecule type" value="Genomic_DNA"/>
</dbReference>
<comment type="caution">
    <text evidence="2">The sequence shown here is derived from an EMBL/GenBank/DDBJ whole genome shotgun (WGS) entry which is preliminary data.</text>
</comment>
<sequence>MPRRLMRPPSSSTRLTNKPGLSTLKDDTGHGGVAENLTIIADFNPTPELRELLAKNFHAEELGIKTDAPPSDSSSHHGVAKRNEWCPDYSLRDHVIHGWAPWNTAYDVGCII</sequence>
<feature type="region of interest" description="Disordered" evidence="1">
    <location>
        <begin position="1"/>
        <end position="31"/>
    </location>
</feature>
<dbReference type="Proteomes" id="UP001174936">
    <property type="component" value="Unassembled WGS sequence"/>
</dbReference>
<protein>
    <submittedName>
        <fullName evidence="2">Uncharacterized protein</fullName>
    </submittedName>
</protein>
<evidence type="ECO:0000313" key="2">
    <source>
        <dbReference type="EMBL" id="KAK0641355.1"/>
    </source>
</evidence>
<accession>A0AA39XYH4</accession>
<organism evidence="2 3">
    <name type="scientific">Cercophora newfieldiana</name>
    <dbReference type="NCBI Taxonomy" id="92897"/>
    <lineage>
        <taxon>Eukaryota</taxon>
        <taxon>Fungi</taxon>
        <taxon>Dikarya</taxon>
        <taxon>Ascomycota</taxon>
        <taxon>Pezizomycotina</taxon>
        <taxon>Sordariomycetes</taxon>
        <taxon>Sordariomycetidae</taxon>
        <taxon>Sordariales</taxon>
        <taxon>Lasiosphaeriaceae</taxon>
        <taxon>Cercophora</taxon>
    </lineage>
</organism>
<proteinExistence type="predicted"/>
<evidence type="ECO:0000313" key="3">
    <source>
        <dbReference type="Proteomes" id="UP001174936"/>
    </source>
</evidence>
<name>A0AA39XYH4_9PEZI</name>
<evidence type="ECO:0000256" key="1">
    <source>
        <dbReference type="SAM" id="MobiDB-lite"/>
    </source>
</evidence>
<feature type="compositionally biased region" description="Polar residues" evidence="1">
    <location>
        <begin position="9"/>
        <end position="20"/>
    </location>
</feature>